<gene>
    <name evidence="2" type="ORF">ACFOX3_01920</name>
</gene>
<proteinExistence type="predicted"/>
<keyword evidence="3" id="KW-1185">Reference proteome</keyword>
<feature type="domain" description="Adenylate cyclase class-I N-terminal" evidence="1">
    <location>
        <begin position="21"/>
        <end position="214"/>
    </location>
</feature>
<evidence type="ECO:0000313" key="3">
    <source>
        <dbReference type="Proteomes" id="UP001595840"/>
    </source>
</evidence>
<protein>
    <submittedName>
        <fullName evidence="2">Class I adenylate cyclase</fullName>
        <ecNumber evidence="2">4.6.1.1</ecNumber>
    </submittedName>
</protein>
<dbReference type="EC" id="4.6.1.1" evidence="2"/>
<name>A0ABV8V1K6_9GAMM</name>
<dbReference type="PIRSF" id="PIRSF001444">
    <property type="entry name" value="Adenylate_cycl"/>
    <property type="match status" value="1"/>
</dbReference>
<organism evidence="2 3">
    <name type="scientific">Simiduia curdlanivorans</name>
    <dbReference type="NCBI Taxonomy" id="1492769"/>
    <lineage>
        <taxon>Bacteria</taxon>
        <taxon>Pseudomonadati</taxon>
        <taxon>Pseudomonadota</taxon>
        <taxon>Gammaproteobacteria</taxon>
        <taxon>Cellvibrionales</taxon>
        <taxon>Cellvibrionaceae</taxon>
        <taxon>Simiduia</taxon>
    </lineage>
</organism>
<sequence length="935" mass="106832">MRSVEITHDPISTSLDRDTVAQVKVRFLALNDQRFQQAKQHLSSRQQQCLELLPLLLHFNHPRLPGYQSKATPCGFSNYSPTNQQLQAAKSLAKGFKANTSQARKPPLLALYVMGSTGTIAQSHKSDMDFWLCHSAEIPQSALAELEKKCAALTQWAKDFELDWHFFLMQPEAFSQGEHGELSKEGSGSSQHFLLLDEFYRSAILLAGQIPLWWFITTTEKNAYRKAKDSMIEKGFLRPHEWLDFGPVGDVPPSEFVSAAIWQLYKSITSPFKSLLKLLILEVYLSKYPRVFTLSDRMKMFVYAGQFNTTSLDPYLMLLNELSSYFIERKEFERLELMRQCFYFKLQRSFQSLEKDKRAVELLRAIEQWQWQPISFAHLDASSSWNAQQVMNERRSVINELTASYKSLLDMARHSQPSINVNSQEITVLGRKLHAAFSRTTGKIELINPNISNDILAKFVVLLWDTAAGNWQLYLTNGRWEKSRSPMNVSSNIAELFCWGLLNNIIDINTRIKIQGNLNLTAPEVSYLVNLFSNLELDRYLSPTHTAFTQPAQLSFVAVLTNDPTFLQRDNRLNEKSFELDPLNTSDGSLVKNFSVLSINSWAEVRVQKIGEKLEDLLHWLVGQATTNATVQVRNLSLQSAALIEQRLKLLCDTLLQHTGRHTPEKDAHHLFVTLADEKFLLVHFDHGWQVSSFGSSSDLWQALSQPAPNYRSLTVDPACHHHKLIRASGLTPLTELSSNSIQILFRIDGASAHVYCKDERGSLFYFEQAFHDQDALLKPLHHFLRAVLHRNPIRGAQPMFGIFPIEFYEVLERAETLKLERRHATSAIGNMRLFDLQFCIESLDLALAPSQWQLSAWLNGEAIAPDTGAGLFHTVARTILSHRQSGQRYPCYITDLDLSLCEHQLPHFDQLQTSHYLKLKFQLERALNHALKSL</sequence>
<dbReference type="Pfam" id="PF12633">
    <property type="entry name" value="Adenyl_cycl_N"/>
    <property type="match status" value="1"/>
</dbReference>
<accession>A0ABV8V1K6</accession>
<evidence type="ECO:0000259" key="1">
    <source>
        <dbReference type="Pfam" id="PF12633"/>
    </source>
</evidence>
<dbReference type="PANTHER" id="PTHR38760">
    <property type="entry name" value="ADENYLATE CYCLASE"/>
    <property type="match status" value="1"/>
</dbReference>
<dbReference type="Pfam" id="PF01295">
    <property type="entry name" value="Adenylate_cycl"/>
    <property type="match status" value="1"/>
</dbReference>
<dbReference type="GO" id="GO:0004016">
    <property type="term" value="F:adenylate cyclase activity"/>
    <property type="evidence" value="ECO:0007669"/>
    <property type="project" value="UniProtKB-EC"/>
</dbReference>
<dbReference type="Proteomes" id="UP001595840">
    <property type="component" value="Unassembled WGS sequence"/>
</dbReference>
<evidence type="ECO:0000313" key="2">
    <source>
        <dbReference type="EMBL" id="MFC4361037.1"/>
    </source>
</evidence>
<dbReference type="RefSeq" id="WP_290260385.1">
    <property type="nucleotide sequence ID" value="NZ_JAUFQG010000004.1"/>
</dbReference>
<reference evidence="3" key="1">
    <citation type="journal article" date="2019" name="Int. J. Syst. Evol. Microbiol.">
        <title>The Global Catalogue of Microorganisms (GCM) 10K type strain sequencing project: providing services to taxonomists for standard genome sequencing and annotation.</title>
        <authorList>
            <consortium name="The Broad Institute Genomics Platform"/>
            <consortium name="The Broad Institute Genome Sequencing Center for Infectious Disease"/>
            <person name="Wu L."/>
            <person name="Ma J."/>
        </authorList>
    </citation>
    <scope>NUCLEOTIDE SEQUENCE [LARGE SCALE GENOMIC DNA]</scope>
    <source>
        <strain evidence="3">CECT 8570</strain>
    </source>
</reference>
<dbReference type="InterPro" id="IPR024685">
    <property type="entry name" value="Adenylate_cyclase_1_N"/>
</dbReference>
<keyword evidence="2" id="KW-0456">Lyase</keyword>
<comment type="caution">
    <text evidence="2">The sequence shown here is derived from an EMBL/GenBank/DDBJ whole genome shotgun (WGS) entry which is preliminary data.</text>
</comment>
<dbReference type="PANTHER" id="PTHR38760:SF1">
    <property type="entry name" value="ADENYLATE CYCLASE"/>
    <property type="match status" value="1"/>
</dbReference>
<dbReference type="EMBL" id="JBHSCX010000003">
    <property type="protein sequence ID" value="MFC4361037.1"/>
    <property type="molecule type" value="Genomic_DNA"/>
</dbReference>
<dbReference type="InterPro" id="IPR000274">
    <property type="entry name" value="Adenylate_cyclase_1"/>
</dbReference>